<dbReference type="AlphaFoldDB" id="A0AAV9PGT0"/>
<gene>
    <name evidence="3" type="ORF">LTR77_003228</name>
</gene>
<keyword evidence="4" id="KW-1185">Reference proteome</keyword>
<dbReference type="InterPro" id="IPR019236">
    <property type="entry name" value="APP1_cat"/>
</dbReference>
<evidence type="ECO:0000313" key="4">
    <source>
        <dbReference type="Proteomes" id="UP001337655"/>
    </source>
</evidence>
<evidence type="ECO:0000313" key="3">
    <source>
        <dbReference type="EMBL" id="KAK5173106.1"/>
    </source>
</evidence>
<dbReference type="PANTHER" id="PTHR28208">
    <property type="entry name" value="PHOSPHATIDATE PHOSPHATASE APP1"/>
    <property type="match status" value="1"/>
</dbReference>
<dbReference type="GeneID" id="89924575"/>
<evidence type="ECO:0000256" key="1">
    <source>
        <dbReference type="SAM" id="MobiDB-lite"/>
    </source>
</evidence>
<dbReference type="Pfam" id="PF09949">
    <property type="entry name" value="APP1_cat"/>
    <property type="match status" value="1"/>
</dbReference>
<accession>A0AAV9PGT0</accession>
<protein>
    <recommendedName>
        <fullName evidence="2">Phosphatidate phosphatase APP1 catalytic domain-containing protein</fullName>
    </recommendedName>
</protein>
<name>A0AAV9PGT0_9PEZI</name>
<dbReference type="GO" id="GO:0030479">
    <property type="term" value="C:actin cortical patch"/>
    <property type="evidence" value="ECO:0007669"/>
    <property type="project" value="TreeGrafter"/>
</dbReference>
<feature type="compositionally biased region" description="Basic and acidic residues" evidence="1">
    <location>
        <begin position="82"/>
        <end position="96"/>
    </location>
</feature>
<comment type="caution">
    <text evidence="3">The sequence shown here is derived from an EMBL/GenBank/DDBJ whole genome shotgun (WGS) entry which is preliminary data.</text>
</comment>
<feature type="region of interest" description="Disordered" evidence="1">
    <location>
        <begin position="79"/>
        <end position="109"/>
    </location>
</feature>
<dbReference type="GO" id="GO:0008195">
    <property type="term" value="F:phosphatidate phosphatase activity"/>
    <property type="evidence" value="ECO:0007669"/>
    <property type="project" value="InterPro"/>
</dbReference>
<sequence length="445" mass="49099">MNFLSEIRDQGRRLAVDALSGGGIERASPDSPAVPSDLAAWLPDLFDRFPLVFPWEQPTPVDPALHSVWLLDNTAFRSPSNPKDRGSLRDVKDPKDAQPSLINGNNGHPEPSGWEAEFVACFFIKNSGRSVSAIAAQIARQLNIGEEDIATRKRIAAHVQPFADTVLPNRTLRIAINNAEEQTLGPSGYSGISSDIHALHIPASAGDTLTSVPVALPAPFSLPGKTICAAETGWGVISDIDDTIKVTMTPSPLGILHSTFVVETPQPVAGMPELYSTLTSILQSPPFFYLSASPYNLYPFLRRFRDAHYPPGTIVLRDASWQNLGGLISSLTQGTQNYKVSRMEKMHAWFPKRKFVCIGDSTQSDPESYGEMARKHPGWIGAIFVRRVEGIAEMSVEDKNSDERFEKAFKGLDRSLWHVFTDPDEIRTRVEELVRTEDASVHEEK</sequence>
<reference evidence="3 4" key="1">
    <citation type="submission" date="2023-08" db="EMBL/GenBank/DDBJ databases">
        <title>Black Yeasts Isolated from many extreme environments.</title>
        <authorList>
            <person name="Coleine C."/>
            <person name="Stajich J.E."/>
            <person name="Selbmann L."/>
        </authorList>
    </citation>
    <scope>NUCLEOTIDE SEQUENCE [LARGE SCALE GENOMIC DNA]</scope>
    <source>
        <strain evidence="3 4">CCFEE 5935</strain>
    </source>
</reference>
<evidence type="ECO:0000259" key="2">
    <source>
        <dbReference type="Pfam" id="PF09949"/>
    </source>
</evidence>
<dbReference type="PANTHER" id="PTHR28208:SF1">
    <property type="entry name" value="FILAMENT ORGANIZATION PROTEIN APP1-LIKE, PUTATIVE (AFU_ORTHOLOGUE AFUA_1G06650)-RELATED"/>
    <property type="match status" value="1"/>
</dbReference>
<feature type="domain" description="Phosphatidate phosphatase APP1 catalytic" evidence="2">
    <location>
        <begin position="234"/>
        <end position="387"/>
    </location>
</feature>
<organism evidence="3 4">
    <name type="scientific">Saxophila tyrrhenica</name>
    <dbReference type="NCBI Taxonomy" id="1690608"/>
    <lineage>
        <taxon>Eukaryota</taxon>
        <taxon>Fungi</taxon>
        <taxon>Dikarya</taxon>
        <taxon>Ascomycota</taxon>
        <taxon>Pezizomycotina</taxon>
        <taxon>Dothideomycetes</taxon>
        <taxon>Dothideomycetidae</taxon>
        <taxon>Mycosphaerellales</taxon>
        <taxon>Extremaceae</taxon>
        <taxon>Saxophila</taxon>
    </lineage>
</organism>
<dbReference type="RefSeq" id="XP_064661824.1">
    <property type="nucleotide sequence ID" value="XM_064800485.1"/>
</dbReference>
<dbReference type="Proteomes" id="UP001337655">
    <property type="component" value="Unassembled WGS sequence"/>
</dbReference>
<proteinExistence type="predicted"/>
<dbReference type="InterPro" id="IPR052935">
    <property type="entry name" value="Mg2+_PAP"/>
</dbReference>
<dbReference type="EMBL" id="JAVRRT010000004">
    <property type="protein sequence ID" value="KAK5173106.1"/>
    <property type="molecule type" value="Genomic_DNA"/>
</dbReference>